<dbReference type="SUPFAM" id="SSF46785">
    <property type="entry name" value="Winged helix' DNA-binding domain"/>
    <property type="match status" value="1"/>
</dbReference>
<dbReference type="Proteomes" id="UP000288246">
    <property type="component" value="Unassembled WGS sequence"/>
</dbReference>
<reference evidence="2 3" key="1">
    <citation type="submission" date="2018-11" db="EMBL/GenBank/DDBJ databases">
        <title>Draft genome sequence of Cellulomonas takizawaensis strain TKZ-21.</title>
        <authorList>
            <person name="Yamamura H."/>
            <person name="Hayashi T."/>
            <person name="Hamada M."/>
            <person name="Serisawa Y."/>
            <person name="Matsuyama K."/>
            <person name="Nakagawa Y."/>
            <person name="Otoguro M."/>
            <person name="Yanagida F."/>
            <person name="Hayakawa M."/>
        </authorList>
    </citation>
    <scope>NUCLEOTIDE SEQUENCE [LARGE SCALE GENOMIC DNA]</scope>
    <source>
        <strain evidence="2 3">TKZ-21</strain>
    </source>
</reference>
<dbReference type="InterPro" id="IPR000835">
    <property type="entry name" value="HTH_MarR-typ"/>
</dbReference>
<evidence type="ECO:0000313" key="3">
    <source>
        <dbReference type="Proteomes" id="UP000288246"/>
    </source>
</evidence>
<protein>
    <recommendedName>
        <fullName evidence="1">HTH marR-type domain-containing protein</fullName>
    </recommendedName>
</protein>
<dbReference type="InterPro" id="IPR039422">
    <property type="entry name" value="MarR/SlyA-like"/>
</dbReference>
<proteinExistence type="predicted"/>
<organism evidence="2 3">
    <name type="scientific">Cellulomonas algicola</name>
    <dbReference type="NCBI Taxonomy" id="2071633"/>
    <lineage>
        <taxon>Bacteria</taxon>
        <taxon>Bacillati</taxon>
        <taxon>Actinomycetota</taxon>
        <taxon>Actinomycetes</taxon>
        <taxon>Micrococcales</taxon>
        <taxon>Cellulomonadaceae</taxon>
        <taxon>Cellulomonas</taxon>
    </lineage>
</organism>
<dbReference type="PANTHER" id="PTHR33164:SF99">
    <property type="entry name" value="MARR FAMILY REGULATORY PROTEIN"/>
    <property type="match status" value="1"/>
</dbReference>
<dbReference type="InterPro" id="IPR036388">
    <property type="entry name" value="WH-like_DNA-bd_sf"/>
</dbReference>
<dbReference type="InterPro" id="IPR036390">
    <property type="entry name" value="WH_DNA-bd_sf"/>
</dbReference>
<dbReference type="AlphaFoldDB" id="A0A401UZG2"/>
<evidence type="ECO:0000259" key="1">
    <source>
        <dbReference type="PROSITE" id="PS50995"/>
    </source>
</evidence>
<dbReference type="SMART" id="SM00347">
    <property type="entry name" value="HTH_MARR"/>
    <property type="match status" value="1"/>
</dbReference>
<gene>
    <name evidence="2" type="ORF">CTKZ_14920</name>
</gene>
<keyword evidence="3" id="KW-1185">Reference proteome</keyword>
<dbReference type="PROSITE" id="PS50995">
    <property type="entry name" value="HTH_MARR_2"/>
    <property type="match status" value="1"/>
</dbReference>
<feature type="domain" description="HTH marR-type" evidence="1">
    <location>
        <begin position="19"/>
        <end position="154"/>
    </location>
</feature>
<dbReference type="GO" id="GO:0003700">
    <property type="term" value="F:DNA-binding transcription factor activity"/>
    <property type="evidence" value="ECO:0007669"/>
    <property type="project" value="InterPro"/>
</dbReference>
<sequence length="155" mass="16907">MKYFDGMVDAHVPPLTAQEEQLLRALARAVVRVPRAFEQDLGRAVGLRTTEYFTLLHLTEAPDGLRMGELAVESGLSLAGVTRVVTALERRGLVVRRPSTADGRGSEAVLTDPGRALLAEARPAQVASARRRVLDRLDGIDLQPCLDLLTRIGRD</sequence>
<dbReference type="Pfam" id="PF12802">
    <property type="entry name" value="MarR_2"/>
    <property type="match status" value="1"/>
</dbReference>
<comment type="caution">
    <text evidence="2">The sequence shown here is derived from an EMBL/GenBank/DDBJ whole genome shotgun (WGS) entry which is preliminary data.</text>
</comment>
<name>A0A401UZG2_9CELL</name>
<accession>A0A401UZG2</accession>
<evidence type="ECO:0000313" key="2">
    <source>
        <dbReference type="EMBL" id="GCD19930.1"/>
    </source>
</evidence>
<dbReference type="GO" id="GO:0006950">
    <property type="term" value="P:response to stress"/>
    <property type="evidence" value="ECO:0007669"/>
    <property type="project" value="TreeGrafter"/>
</dbReference>
<dbReference type="PANTHER" id="PTHR33164">
    <property type="entry name" value="TRANSCRIPTIONAL REGULATOR, MARR FAMILY"/>
    <property type="match status" value="1"/>
</dbReference>
<dbReference type="Gene3D" id="1.10.10.10">
    <property type="entry name" value="Winged helix-like DNA-binding domain superfamily/Winged helix DNA-binding domain"/>
    <property type="match status" value="1"/>
</dbReference>
<dbReference type="EMBL" id="BHYL01000104">
    <property type="protein sequence ID" value="GCD19930.1"/>
    <property type="molecule type" value="Genomic_DNA"/>
</dbReference>